<feature type="compositionally biased region" description="Basic and acidic residues" evidence="1">
    <location>
        <begin position="74"/>
        <end position="86"/>
    </location>
</feature>
<accession>A0AA40IBV6</accession>
<evidence type="ECO:0000256" key="1">
    <source>
        <dbReference type="SAM" id="MobiDB-lite"/>
    </source>
</evidence>
<keyword evidence="3" id="KW-1185">Reference proteome</keyword>
<comment type="caution">
    <text evidence="2">The sequence shown here is derived from an EMBL/GenBank/DDBJ whole genome shotgun (WGS) entry which is preliminary data.</text>
</comment>
<dbReference type="EMBL" id="JAULJE010000001">
    <property type="protein sequence ID" value="KAK1346743.1"/>
    <property type="molecule type" value="Genomic_DNA"/>
</dbReference>
<feature type="region of interest" description="Disordered" evidence="1">
    <location>
        <begin position="58"/>
        <end position="162"/>
    </location>
</feature>
<evidence type="ECO:0000313" key="3">
    <source>
        <dbReference type="Proteomes" id="UP001177744"/>
    </source>
</evidence>
<feature type="compositionally biased region" description="Polar residues" evidence="1">
    <location>
        <begin position="121"/>
        <end position="131"/>
    </location>
</feature>
<protein>
    <submittedName>
        <fullName evidence="2">Uncharacterized protein</fullName>
    </submittedName>
</protein>
<evidence type="ECO:0000313" key="2">
    <source>
        <dbReference type="EMBL" id="KAK1346743.1"/>
    </source>
</evidence>
<organism evidence="2 3">
    <name type="scientific">Cnephaeus nilssonii</name>
    <name type="common">Northern bat</name>
    <name type="synonym">Eptesicus nilssonii</name>
    <dbReference type="NCBI Taxonomy" id="3371016"/>
    <lineage>
        <taxon>Eukaryota</taxon>
        <taxon>Metazoa</taxon>
        <taxon>Chordata</taxon>
        <taxon>Craniata</taxon>
        <taxon>Vertebrata</taxon>
        <taxon>Euteleostomi</taxon>
        <taxon>Mammalia</taxon>
        <taxon>Eutheria</taxon>
        <taxon>Laurasiatheria</taxon>
        <taxon>Chiroptera</taxon>
        <taxon>Yangochiroptera</taxon>
        <taxon>Vespertilionidae</taxon>
        <taxon>Cnephaeus</taxon>
    </lineage>
</organism>
<proteinExistence type="predicted"/>
<sequence>MINSPKITWGVIKKTVQKAERIFEETKTPRTPENVFLAMLTVTSCAVISPRANGDVLHGGTRLHRNQGRAASPRFRDTRPHLDPRAHGLTRAWDPASPGLRGTWPLPDPGVQPHPDPGPSVTRTQGRTTSPRPGGMRPYPAPGPSLTQIQGRAASPRPGTLPHPDPGACGLSWTQGCDLTRARDQASLRPRGVRPHPDPGARGLAWTQGHAASPGPGTQWGFVFLIPIPVANSFSHFLKAPGRLLRNSLGGGLSEAPVRPVRGGGLVRDHYIGARVCSGGRSPGVRTWPLLGH</sequence>
<name>A0AA40IBV6_CNENI</name>
<dbReference type="Proteomes" id="UP001177744">
    <property type="component" value="Unassembled WGS sequence"/>
</dbReference>
<dbReference type="AlphaFoldDB" id="A0AA40IBV6"/>
<gene>
    <name evidence="2" type="ORF">QTO34_000603</name>
</gene>
<reference evidence="2" key="1">
    <citation type="submission" date="2023-06" db="EMBL/GenBank/DDBJ databases">
        <title>Reference genome for the Northern bat (Eptesicus nilssonii), a most northern bat species.</title>
        <authorList>
            <person name="Laine V.N."/>
            <person name="Pulliainen A.T."/>
            <person name="Lilley T.M."/>
        </authorList>
    </citation>
    <scope>NUCLEOTIDE SEQUENCE</scope>
    <source>
        <strain evidence="2">BLF_Eptnil</strain>
        <tissue evidence="2">Kidney</tissue>
    </source>
</reference>
<feature type="compositionally biased region" description="Pro residues" evidence="1">
    <location>
        <begin position="106"/>
        <end position="118"/>
    </location>
</feature>